<dbReference type="RefSeq" id="XP_002115652.1">
    <property type="nucleotide sequence ID" value="XM_002115616.1"/>
</dbReference>
<name>B3S616_TRIAD</name>
<dbReference type="InParanoid" id="B3S616"/>
<dbReference type="AlphaFoldDB" id="B3S616"/>
<accession>B3S616</accession>
<dbReference type="Proteomes" id="UP000009022">
    <property type="component" value="Unassembled WGS sequence"/>
</dbReference>
<dbReference type="CTD" id="6756863"/>
<dbReference type="SUPFAM" id="SSF47986">
    <property type="entry name" value="DEATH domain"/>
    <property type="match status" value="1"/>
</dbReference>
<protein>
    <recommendedName>
        <fullName evidence="3">CARD domain-containing protein</fullName>
    </recommendedName>
</protein>
<evidence type="ECO:0000313" key="1">
    <source>
        <dbReference type="EMBL" id="EDV22015.1"/>
    </source>
</evidence>
<evidence type="ECO:0000313" key="2">
    <source>
        <dbReference type="Proteomes" id="UP000009022"/>
    </source>
</evidence>
<dbReference type="EMBL" id="DS985251">
    <property type="protein sequence ID" value="EDV22015.1"/>
    <property type="molecule type" value="Genomic_DNA"/>
</dbReference>
<dbReference type="PhylomeDB" id="B3S616"/>
<sequence length="133" mass="15348">MELSDIIKANLDKYAEEFIKIVPIKELFTKLKVKKILSSRDIIDIEKLTHVEDMNGRLLEILQEQRSNEDFYTFCSLLKQHHVNVVKAFGAKLQLDTEENPKTLPDVDIYGNNISFPGMSAIDYDNSRFNGIQ</sequence>
<dbReference type="CDD" id="cd01671">
    <property type="entry name" value="CARD"/>
    <property type="match status" value="1"/>
</dbReference>
<dbReference type="GeneID" id="6756863"/>
<dbReference type="KEGG" id="tad:TRIADDRAFT_59577"/>
<dbReference type="InterPro" id="IPR011029">
    <property type="entry name" value="DEATH-like_dom_sf"/>
</dbReference>
<dbReference type="Gene3D" id="1.10.533.10">
    <property type="entry name" value="Death Domain, Fas"/>
    <property type="match status" value="1"/>
</dbReference>
<proteinExistence type="predicted"/>
<dbReference type="HOGENOM" id="CLU_1909332_0_0_1"/>
<reference evidence="1 2" key="1">
    <citation type="journal article" date="2008" name="Nature">
        <title>The Trichoplax genome and the nature of placozoans.</title>
        <authorList>
            <person name="Srivastava M."/>
            <person name="Begovic E."/>
            <person name="Chapman J."/>
            <person name="Putnam N.H."/>
            <person name="Hellsten U."/>
            <person name="Kawashima T."/>
            <person name="Kuo A."/>
            <person name="Mitros T."/>
            <person name="Salamov A."/>
            <person name="Carpenter M.L."/>
            <person name="Signorovitch A.Y."/>
            <person name="Moreno M.A."/>
            <person name="Kamm K."/>
            <person name="Grimwood J."/>
            <person name="Schmutz J."/>
            <person name="Shapiro H."/>
            <person name="Grigoriev I.V."/>
            <person name="Buss L.W."/>
            <person name="Schierwater B."/>
            <person name="Dellaporta S.L."/>
            <person name="Rokhsar D.S."/>
        </authorList>
    </citation>
    <scope>NUCLEOTIDE SEQUENCE [LARGE SCALE GENOMIC DNA]</scope>
    <source>
        <strain evidence="1 2">Grell-BS-1999</strain>
    </source>
</reference>
<keyword evidence="2" id="KW-1185">Reference proteome</keyword>
<evidence type="ECO:0008006" key="3">
    <source>
        <dbReference type="Google" id="ProtNLM"/>
    </source>
</evidence>
<organism evidence="1 2">
    <name type="scientific">Trichoplax adhaerens</name>
    <name type="common">Trichoplax reptans</name>
    <dbReference type="NCBI Taxonomy" id="10228"/>
    <lineage>
        <taxon>Eukaryota</taxon>
        <taxon>Metazoa</taxon>
        <taxon>Placozoa</taxon>
        <taxon>Uniplacotomia</taxon>
        <taxon>Trichoplacea</taxon>
        <taxon>Trichoplacidae</taxon>
        <taxon>Trichoplax</taxon>
    </lineage>
</organism>
<gene>
    <name evidence="1" type="ORF">TRIADDRAFT_59577</name>
</gene>